<sequence length="164" mass="17583">MRSEHRAPLIASIVVVLSCIGVMVYSARTDALGGLARHTPMGLIAGAVLQPLPAPAPAAAADAPLPAKRLPHHAAAHPAKAATPAPASKHRVVTRGVRRHHDHEAGHHHRHGVGRHHARHEARPEARRHGHHHGHAHEHAGRGHADHGRPARGHGHHRGHRGRH</sequence>
<name>A0ABP8WUK7_9ACTN</name>
<evidence type="ECO:0000313" key="4">
    <source>
        <dbReference type="Proteomes" id="UP001499974"/>
    </source>
</evidence>
<keyword evidence="2" id="KW-0812">Transmembrane</keyword>
<feature type="transmembrane region" description="Helical" evidence="2">
    <location>
        <begin position="7"/>
        <end position="27"/>
    </location>
</feature>
<dbReference type="EMBL" id="BAABKM010000002">
    <property type="protein sequence ID" value="GAA4695796.1"/>
    <property type="molecule type" value="Genomic_DNA"/>
</dbReference>
<protein>
    <submittedName>
        <fullName evidence="3">Uncharacterized protein</fullName>
    </submittedName>
</protein>
<feature type="compositionally biased region" description="Low complexity" evidence="1">
    <location>
        <begin position="76"/>
        <end position="87"/>
    </location>
</feature>
<feature type="region of interest" description="Disordered" evidence="1">
    <location>
        <begin position="71"/>
        <end position="164"/>
    </location>
</feature>
<feature type="compositionally biased region" description="Basic and acidic residues" evidence="1">
    <location>
        <begin position="137"/>
        <end position="149"/>
    </location>
</feature>
<proteinExistence type="predicted"/>
<comment type="caution">
    <text evidence="3">The sequence shown here is derived from an EMBL/GenBank/DDBJ whole genome shotgun (WGS) entry which is preliminary data.</text>
</comment>
<feature type="compositionally biased region" description="Basic residues" evidence="1">
    <location>
        <begin position="150"/>
        <end position="164"/>
    </location>
</feature>
<evidence type="ECO:0000313" key="3">
    <source>
        <dbReference type="EMBL" id="GAA4695796.1"/>
    </source>
</evidence>
<gene>
    <name evidence="3" type="ORF">GCM10023349_08870</name>
</gene>
<organism evidence="3 4">
    <name type="scientific">Nocardioides conyzicola</name>
    <dbReference type="NCBI Taxonomy" id="1651781"/>
    <lineage>
        <taxon>Bacteria</taxon>
        <taxon>Bacillati</taxon>
        <taxon>Actinomycetota</taxon>
        <taxon>Actinomycetes</taxon>
        <taxon>Propionibacteriales</taxon>
        <taxon>Nocardioidaceae</taxon>
        <taxon>Nocardioides</taxon>
    </lineage>
</organism>
<keyword evidence="2" id="KW-0472">Membrane</keyword>
<dbReference type="RefSeq" id="WP_345519650.1">
    <property type="nucleotide sequence ID" value="NZ_BAABKM010000002.1"/>
</dbReference>
<accession>A0ABP8WUK7</accession>
<evidence type="ECO:0000256" key="2">
    <source>
        <dbReference type="SAM" id="Phobius"/>
    </source>
</evidence>
<feature type="compositionally biased region" description="Basic residues" evidence="1">
    <location>
        <begin position="88"/>
        <end position="120"/>
    </location>
</feature>
<keyword evidence="2" id="KW-1133">Transmembrane helix</keyword>
<dbReference type="PROSITE" id="PS51257">
    <property type="entry name" value="PROKAR_LIPOPROTEIN"/>
    <property type="match status" value="1"/>
</dbReference>
<dbReference type="Proteomes" id="UP001499974">
    <property type="component" value="Unassembled WGS sequence"/>
</dbReference>
<reference evidence="4" key="1">
    <citation type="journal article" date="2019" name="Int. J. Syst. Evol. Microbiol.">
        <title>The Global Catalogue of Microorganisms (GCM) 10K type strain sequencing project: providing services to taxonomists for standard genome sequencing and annotation.</title>
        <authorList>
            <consortium name="The Broad Institute Genomics Platform"/>
            <consortium name="The Broad Institute Genome Sequencing Center for Infectious Disease"/>
            <person name="Wu L."/>
            <person name="Ma J."/>
        </authorList>
    </citation>
    <scope>NUCLEOTIDE SEQUENCE [LARGE SCALE GENOMIC DNA]</scope>
    <source>
        <strain evidence="4">JCM 18531</strain>
    </source>
</reference>
<evidence type="ECO:0000256" key="1">
    <source>
        <dbReference type="SAM" id="MobiDB-lite"/>
    </source>
</evidence>
<keyword evidence="4" id="KW-1185">Reference proteome</keyword>